<feature type="coiled-coil region" evidence="1">
    <location>
        <begin position="92"/>
        <end position="126"/>
    </location>
</feature>
<dbReference type="AlphaFoldDB" id="A0A7R9Q8V5"/>
<proteinExistence type="predicted"/>
<feature type="compositionally biased region" description="Low complexity" evidence="2">
    <location>
        <begin position="69"/>
        <end position="84"/>
    </location>
</feature>
<protein>
    <submittedName>
        <fullName evidence="3">Uncharacterized protein</fullName>
    </submittedName>
</protein>
<evidence type="ECO:0000256" key="2">
    <source>
        <dbReference type="SAM" id="MobiDB-lite"/>
    </source>
</evidence>
<sequence length="190" mass="20832">MAKNSRKTIGPLVSTIPVPPPRSSSRINPIVLTSFPVRPPTSAIRSNSEPSAYRSRSTPPEGMIDGEDIQVPPSSSISSLSSVGSQGSVVEKRFAQSRQELLEQRHQELLRKQRQLQEQYTRLQQLSRGQIPRGLLNDLKKTGSESNIVSKTSFNMSAVHGSLRDLAKTPVASNGVTDANNQKIFETDIL</sequence>
<evidence type="ECO:0000313" key="4">
    <source>
        <dbReference type="Proteomes" id="UP000759131"/>
    </source>
</evidence>
<evidence type="ECO:0000256" key="1">
    <source>
        <dbReference type="SAM" id="Coils"/>
    </source>
</evidence>
<dbReference type="OrthoDB" id="6022652at2759"/>
<dbReference type="EMBL" id="OC872357">
    <property type="protein sequence ID" value="CAD7635834.1"/>
    <property type="molecule type" value="Genomic_DNA"/>
</dbReference>
<dbReference type="EMBL" id="CAJPIZ010017782">
    <property type="protein sequence ID" value="CAG2116264.1"/>
    <property type="molecule type" value="Genomic_DNA"/>
</dbReference>
<dbReference type="Proteomes" id="UP000759131">
    <property type="component" value="Unassembled WGS sequence"/>
</dbReference>
<gene>
    <name evidence="3" type="ORF">OSB1V03_LOCUS16225</name>
</gene>
<keyword evidence="4" id="KW-1185">Reference proteome</keyword>
<feature type="compositionally biased region" description="Polar residues" evidence="2">
    <location>
        <begin position="43"/>
        <end position="58"/>
    </location>
</feature>
<evidence type="ECO:0000313" key="3">
    <source>
        <dbReference type="EMBL" id="CAD7635834.1"/>
    </source>
</evidence>
<feature type="region of interest" description="Disordered" evidence="2">
    <location>
        <begin position="1"/>
        <end position="84"/>
    </location>
</feature>
<reference evidence="3" key="1">
    <citation type="submission" date="2020-11" db="EMBL/GenBank/DDBJ databases">
        <authorList>
            <person name="Tran Van P."/>
        </authorList>
    </citation>
    <scope>NUCLEOTIDE SEQUENCE</scope>
</reference>
<name>A0A7R9Q8V5_9ACAR</name>
<accession>A0A7R9Q8V5</accession>
<organism evidence="3">
    <name type="scientific">Medioppia subpectinata</name>
    <dbReference type="NCBI Taxonomy" id="1979941"/>
    <lineage>
        <taxon>Eukaryota</taxon>
        <taxon>Metazoa</taxon>
        <taxon>Ecdysozoa</taxon>
        <taxon>Arthropoda</taxon>
        <taxon>Chelicerata</taxon>
        <taxon>Arachnida</taxon>
        <taxon>Acari</taxon>
        <taxon>Acariformes</taxon>
        <taxon>Sarcoptiformes</taxon>
        <taxon>Oribatida</taxon>
        <taxon>Brachypylina</taxon>
        <taxon>Oppioidea</taxon>
        <taxon>Oppiidae</taxon>
        <taxon>Medioppia</taxon>
    </lineage>
</organism>
<keyword evidence="1" id="KW-0175">Coiled coil</keyword>